<evidence type="ECO:0000313" key="1">
    <source>
        <dbReference type="EMBL" id="TXG77760.1"/>
    </source>
</evidence>
<name>A0A5C7J860_9BACT</name>
<accession>A0A5C7J860</accession>
<dbReference type="Proteomes" id="UP000321026">
    <property type="component" value="Unassembled WGS sequence"/>
</dbReference>
<comment type="caution">
    <text evidence="1">The sequence shown here is derived from an EMBL/GenBank/DDBJ whole genome shotgun (WGS) entry which is preliminary data.</text>
</comment>
<sequence>MAEFDFDFCLGSRVAEIIAPDEPVVKDYNGWDYNPKPPLPYRRKFKVTLEGLRWYTLESGAIDYATNPDYNAGALEQFYELHRKYKPFNFVHERLGNIELRFDAPVSVPKAIPDSNGLIAAFEVQMIHHNPSY</sequence>
<gene>
    <name evidence="1" type="ORF">E6Q11_02265</name>
</gene>
<dbReference type="AlphaFoldDB" id="A0A5C7J860"/>
<protein>
    <submittedName>
        <fullName evidence="1">Uncharacterized protein</fullName>
    </submittedName>
</protein>
<proteinExistence type="predicted"/>
<dbReference type="EMBL" id="SSDS01000038">
    <property type="protein sequence ID" value="TXG77760.1"/>
    <property type="molecule type" value="Genomic_DNA"/>
</dbReference>
<organism evidence="1 2">
    <name type="scientific">Candidatus Dojkabacteria bacterium</name>
    <dbReference type="NCBI Taxonomy" id="2099670"/>
    <lineage>
        <taxon>Bacteria</taxon>
        <taxon>Candidatus Dojkabacteria</taxon>
    </lineage>
</organism>
<evidence type="ECO:0000313" key="2">
    <source>
        <dbReference type="Proteomes" id="UP000321026"/>
    </source>
</evidence>
<reference evidence="1 2" key="1">
    <citation type="submission" date="2018-09" db="EMBL/GenBank/DDBJ databases">
        <title>Metagenome Assembled Genomes from an Advanced Water Purification Facility.</title>
        <authorList>
            <person name="Stamps B.W."/>
            <person name="Spear J.R."/>
        </authorList>
    </citation>
    <scope>NUCLEOTIDE SEQUENCE [LARGE SCALE GENOMIC DNA]</scope>
    <source>
        <strain evidence="1">Bin_63_2</strain>
    </source>
</reference>